<sequence length="36" mass="4129">MCVHAKISHCLLISPSYSQTHSVFVDYFDAIDHCFL</sequence>
<dbReference type="EMBL" id="GBRH01170228">
    <property type="protein sequence ID" value="JAE27668.1"/>
    <property type="molecule type" value="Transcribed_RNA"/>
</dbReference>
<reference evidence="1" key="2">
    <citation type="journal article" date="2015" name="Data Brief">
        <title>Shoot transcriptome of the giant reed, Arundo donax.</title>
        <authorList>
            <person name="Barrero R.A."/>
            <person name="Guerrero F.D."/>
            <person name="Moolhuijzen P."/>
            <person name="Goolsby J.A."/>
            <person name="Tidwell J."/>
            <person name="Bellgard S.E."/>
            <person name="Bellgard M.I."/>
        </authorList>
    </citation>
    <scope>NUCLEOTIDE SEQUENCE</scope>
    <source>
        <tissue evidence="1">Shoot tissue taken approximately 20 cm above the soil surface</tissue>
    </source>
</reference>
<dbReference type="AlphaFoldDB" id="A0A0A9H467"/>
<protein>
    <submittedName>
        <fullName evidence="1">Uncharacterized protein</fullName>
    </submittedName>
</protein>
<evidence type="ECO:0000313" key="1">
    <source>
        <dbReference type="EMBL" id="JAE27668.1"/>
    </source>
</evidence>
<reference evidence="1" key="1">
    <citation type="submission" date="2014-09" db="EMBL/GenBank/DDBJ databases">
        <authorList>
            <person name="Magalhaes I.L.F."/>
            <person name="Oliveira U."/>
            <person name="Santos F.R."/>
            <person name="Vidigal T.H.D.A."/>
            <person name="Brescovit A.D."/>
            <person name="Santos A.J."/>
        </authorList>
    </citation>
    <scope>NUCLEOTIDE SEQUENCE</scope>
    <source>
        <tissue evidence="1">Shoot tissue taken approximately 20 cm above the soil surface</tissue>
    </source>
</reference>
<accession>A0A0A9H467</accession>
<proteinExistence type="predicted"/>
<name>A0A0A9H467_ARUDO</name>
<organism evidence="1">
    <name type="scientific">Arundo donax</name>
    <name type="common">Giant reed</name>
    <name type="synonym">Donax arundinaceus</name>
    <dbReference type="NCBI Taxonomy" id="35708"/>
    <lineage>
        <taxon>Eukaryota</taxon>
        <taxon>Viridiplantae</taxon>
        <taxon>Streptophyta</taxon>
        <taxon>Embryophyta</taxon>
        <taxon>Tracheophyta</taxon>
        <taxon>Spermatophyta</taxon>
        <taxon>Magnoliopsida</taxon>
        <taxon>Liliopsida</taxon>
        <taxon>Poales</taxon>
        <taxon>Poaceae</taxon>
        <taxon>PACMAD clade</taxon>
        <taxon>Arundinoideae</taxon>
        <taxon>Arundineae</taxon>
        <taxon>Arundo</taxon>
    </lineage>
</organism>